<evidence type="ECO:0000313" key="2">
    <source>
        <dbReference type="EMBL" id="EJW04789.1"/>
    </source>
</evidence>
<keyword evidence="3" id="KW-1185">Reference proteome</keyword>
<comment type="caution">
    <text evidence="2">The sequence shown here is derived from an EMBL/GenBank/DDBJ whole genome shotgun (WGS) entry which is preliminary data.</text>
</comment>
<organism evidence="2 3">
    <name type="scientific">Edhazardia aedis (strain USNM 41457)</name>
    <name type="common">Microsporidian parasite</name>
    <dbReference type="NCBI Taxonomy" id="1003232"/>
    <lineage>
        <taxon>Eukaryota</taxon>
        <taxon>Fungi</taxon>
        <taxon>Fungi incertae sedis</taxon>
        <taxon>Microsporidia</taxon>
        <taxon>Edhazardia</taxon>
    </lineage>
</organism>
<dbReference type="InParanoid" id="J9DBC0"/>
<dbReference type="VEuPathDB" id="MicrosporidiaDB:EDEG_01011"/>
<dbReference type="HOGENOM" id="CLU_2223227_0_0_1"/>
<reference evidence="3" key="2">
    <citation type="submission" date="2015-07" db="EMBL/GenBank/DDBJ databases">
        <title>Contrasting host-pathogen interactions and genome evolution in two generalist and specialist microsporidian pathogens of mosquitoes.</title>
        <authorList>
            <consortium name="The Broad Institute Genomics Platform"/>
            <consortium name="The Broad Institute Genome Sequencing Center for Infectious Disease"/>
            <person name="Cuomo C.A."/>
            <person name="Sanscrainte N.D."/>
            <person name="Goldberg J.M."/>
            <person name="Heiman D."/>
            <person name="Young S."/>
            <person name="Zeng Q."/>
            <person name="Becnel J.J."/>
            <person name="Birren B.W."/>
        </authorList>
    </citation>
    <scope>NUCLEOTIDE SEQUENCE [LARGE SCALE GENOMIC DNA]</scope>
    <source>
        <strain evidence="3">USNM 41457</strain>
    </source>
</reference>
<dbReference type="Proteomes" id="UP000003163">
    <property type="component" value="Unassembled WGS sequence"/>
</dbReference>
<gene>
    <name evidence="2" type="ORF">EDEG_01011</name>
</gene>
<keyword evidence="1" id="KW-0472">Membrane</keyword>
<protein>
    <submittedName>
        <fullName evidence="2">Uncharacterized protein</fullName>
    </submittedName>
</protein>
<keyword evidence="1" id="KW-0812">Transmembrane</keyword>
<keyword evidence="1" id="KW-1133">Transmembrane helix</keyword>
<name>J9DBC0_EDHAE</name>
<dbReference type="AlphaFoldDB" id="J9DBC0"/>
<feature type="transmembrane region" description="Helical" evidence="1">
    <location>
        <begin position="6"/>
        <end position="27"/>
    </location>
</feature>
<evidence type="ECO:0000256" key="1">
    <source>
        <dbReference type="SAM" id="Phobius"/>
    </source>
</evidence>
<evidence type="ECO:0000313" key="3">
    <source>
        <dbReference type="Proteomes" id="UP000003163"/>
    </source>
</evidence>
<reference evidence="2 3" key="1">
    <citation type="submission" date="2011-08" db="EMBL/GenBank/DDBJ databases">
        <authorList>
            <person name="Liu Z.J."/>
            <person name="Shi F.L."/>
            <person name="Lu J.Q."/>
            <person name="Li M."/>
            <person name="Wang Z.L."/>
        </authorList>
    </citation>
    <scope>NUCLEOTIDE SEQUENCE [LARGE SCALE GENOMIC DNA]</scope>
    <source>
        <strain evidence="2 3">USNM 41457</strain>
    </source>
</reference>
<sequence length="106" mass="11719">MPADHTFVLLPIPGLLFSAAVHLSVWVHSQSLNRLAGSKFGKESVILETLNLELEGTIILCESSSSISFNVFTTVNKQYLTKEGKSCEEIEHNFISIKEVLIADRS</sequence>
<proteinExistence type="predicted"/>
<accession>J9DBC0</accession>
<dbReference type="EMBL" id="AFBI03000013">
    <property type="protein sequence ID" value="EJW04789.1"/>
    <property type="molecule type" value="Genomic_DNA"/>
</dbReference>